<dbReference type="InterPro" id="IPR036693">
    <property type="entry name" value="TF_LuxR_autoind-bd_dom_sf"/>
</dbReference>
<dbReference type="SUPFAM" id="SSF75516">
    <property type="entry name" value="Pheromone-binding domain of LuxR-like quorum-sensing transcription factors"/>
    <property type="match status" value="1"/>
</dbReference>
<dbReference type="OrthoDB" id="7826109at2"/>
<proteinExistence type="predicted"/>
<organism evidence="5 6">
    <name type="scientific">Octadecabacter temperatus</name>
    <dbReference type="NCBI Taxonomy" id="1458307"/>
    <lineage>
        <taxon>Bacteria</taxon>
        <taxon>Pseudomonadati</taxon>
        <taxon>Pseudomonadota</taxon>
        <taxon>Alphaproteobacteria</taxon>
        <taxon>Rhodobacterales</taxon>
        <taxon>Roseobacteraceae</taxon>
        <taxon>Octadecabacter</taxon>
    </lineage>
</organism>
<reference evidence="5 6" key="1">
    <citation type="journal article" date="2015" name="Genome Announc.">
        <title>Closed Genome Sequence of Octadecabacter temperatus SB1, the First Mesophilic Species of the Genus Octadecabacter.</title>
        <authorList>
            <person name="Voget S."/>
            <person name="Billerbeck S."/>
            <person name="Simon M."/>
            <person name="Daniel R."/>
        </authorList>
    </citation>
    <scope>NUCLEOTIDE SEQUENCE [LARGE SCALE GENOMIC DNA]</scope>
    <source>
        <strain evidence="5 6">SB1</strain>
    </source>
</reference>
<gene>
    <name evidence="5" type="ORF">OSB_19860</name>
</gene>
<keyword evidence="2 5" id="KW-0238">DNA-binding</keyword>
<evidence type="ECO:0000313" key="5">
    <source>
        <dbReference type="EMBL" id="AKS46525.1"/>
    </source>
</evidence>
<evidence type="ECO:0000256" key="3">
    <source>
        <dbReference type="ARBA" id="ARBA00023163"/>
    </source>
</evidence>
<dbReference type="RefSeq" id="WP_049834825.1">
    <property type="nucleotide sequence ID" value="NZ_CP012160.1"/>
</dbReference>
<dbReference type="KEGG" id="otm:OSB_19860"/>
<evidence type="ECO:0000259" key="4">
    <source>
        <dbReference type="Pfam" id="PF03472"/>
    </source>
</evidence>
<keyword evidence="6" id="KW-1185">Reference proteome</keyword>
<keyword evidence="1" id="KW-0805">Transcription regulation</keyword>
<dbReference type="STRING" id="1458307.OSB_19860"/>
<protein>
    <submittedName>
        <fullName evidence="5">DNA-binding transcriptional activator SdiA</fullName>
    </submittedName>
</protein>
<evidence type="ECO:0000256" key="2">
    <source>
        <dbReference type="ARBA" id="ARBA00023125"/>
    </source>
</evidence>
<dbReference type="Pfam" id="PF03472">
    <property type="entry name" value="Autoind_bind"/>
    <property type="match status" value="1"/>
</dbReference>
<name>A0A0K0Y6I2_9RHOB</name>
<evidence type="ECO:0000256" key="1">
    <source>
        <dbReference type="ARBA" id="ARBA00023015"/>
    </source>
</evidence>
<accession>A0A0K0Y6I2</accession>
<dbReference type="InterPro" id="IPR005143">
    <property type="entry name" value="TF_LuxR_autoind-bd_dom"/>
</dbReference>
<dbReference type="Proteomes" id="UP000067444">
    <property type="component" value="Chromosome"/>
</dbReference>
<dbReference type="EMBL" id="CP012160">
    <property type="protein sequence ID" value="AKS46525.1"/>
    <property type="molecule type" value="Genomic_DNA"/>
</dbReference>
<dbReference type="AlphaFoldDB" id="A0A0K0Y6I2"/>
<dbReference type="Gene3D" id="3.30.450.80">
    <property type="entry name" value="Transcription factor LuxR-like, autoinducer-binding domain"/>
    <property type="match status" value="1"/>
</dbReference>
<keyword evidence="3" id="KW-0804">Transcription</keyword>
<feature type="domain" description="Transcription factor LuxR-like autoinducer-binding" evidence="4">
    <location>
        <begin position="32"/>
        <end position="127"/>
    </location>
</feature>
<sequence>MADIGKIKTLLESVEKLAVSGSAIAFHIKLTSPELMFQTYPKAWTDIYSEKGFVMVDPIVRWGFTETGSIRWSELSEQDEQNILMQSATYGMTYGVAIAVESDNSRSMAGYSRPDREYTDAEISQLTQCTQSLHELTTAHDGMDAELREELLTLASNLAR</sequence>
<evidence type="ECO:0000313" key="6">
    <source>
        <dbReference type="Proteomes" id="UP000067444"/>
    </source>
</evidence>
<dbReference type="GO" id="GO:0003677">
    <property type="term" value="F:DNA binding"/>
    <property type="evidence" value="ECO:0007669"/>
    <property type="project" value="UniProtKB-KW"/>
</dbReference>